<evidence type="ECO:0000256" key="2">
    <source>
        <dbReference type="ARBA" id="ARBA00004128"/>
    </source>
</evidence>
<name>A0AAW2IH51_9NEOP</name>
<reference evidence="15" key="1">
    <citation type="journal article" date="2024" name="Gigascience">
        <title>Chromosome-level genome of the poultry shaft louse Menopon gallinae provides insight into the host-switching and adaptive evolution of parasitic lice.</title>
        <authorList>
            <person name="Xu Y."/>
            <person name="Ma L."/>
            <person name="Liu S."/>
            <person name="Liang Y."/>
            <person name="Liu Q."/>
            <person name="He Z."/>
            <person name="Tian L."/>
            <person name="Duan Y."/>
            <person name="Cai W."/>
            <person name="Li H."/>
            <person name="Song F."/>
        </authorList>
    </citation>
    <scope>NUCLEOTIDE SEQUENCE</scope>
    <source>
        <strain evidence="15">Cailab_2023a</strain>
    </source>
</reference>
<keyword evidence="8" id="KW-0970">Cilium biogenesis/degradation</keyword>
<keyword evidence="9 14" id="KW-1133">Transmembrane helix</keyword>
<dbReference type="PANTHER" id="PTHR13306">
    <property type="entry name" value="TRANSMEMBRANE PROTEIN 138"/>
    <property type="match status" value="1"/>
</dbReference>
<evidence type="ECO:0000256" key="12">
    <source>
        <dbReference type="ARBA" id="ARBA00023180"/>
    </source>
</evidence>
<feature type="transmembrane region" description="Helical" evidence="14">
    <location>
        <begin position="78"/>
        <end position="100"/>
    </location>
</feature>
<dbReference type="GO" id="GO:0005929">
    <property type="term" value="C:cilium"/>
    <property type="evidence" value="ECO:0007669"/>
    <property type="project" value="UniProtKB-SubCell"/>
</dbReference>
<evidence type="ECO:0000256" key="10">
    <source>
        <dbReference type="ARBA" id="ARBA00023069"/>
    </source>
</evidence>
<accession>A0AAW2IH51</accession>
<dbReference type="GO" id="GO:0030030">
    <property type="term" value="P:cell projection organization"/>
    <property type="evidence" value="ECO:0007669"/>
    <property type="project" value="UniProtKB-KW"/>
</dbReference>
<organism evidence="15">
    <name type="scientific">Menopon gallinae</name>
    <name type="common">poultry shaft louse</name>
    <dbReference type="NCBI Taxonomy" id="328185"/>
    <lineage>
        <taxon>Eukaryota</taxon>
        <taxon>Metazoa</taxon>
        <taxon>Ecdysozoa</taxon>
        <taxon>Arthropoda</taxon>
        <taxon>Hexapoda</taxon>
        <taxon>Insecta</taxon>
        <taxon>Pterygota</taxon>
        <taxon>Neoptera</taxon>
        <taxon>Paraneoptera</taxon>
        <taxon>Psocodea</taxon>
        <taxon>Troctomorpha</taxon>
        <taxon>Phthiraptera</taxon>
        <taxon>Amblycera</taxon>
        <taxon>Menoponidae</taxon>
        <taxon>Menopon</taxon>
    </lineage>
</organism>
<keyword evidence="10" id="KW-0969">Cilium</keyword>
<comment type="similarity">
    <text evidence="4">Belongs to the TMEM138 family.</text>
</comment>
<keyword evidence="7 14" id="KW-0812">Transmembrane</keyword>
<proteinExistence type="inferred from homology"/>
<evidence type="ECO:0000256" key="4">
    <source>
        <dbReference type="ARBA" id="ARBA00010572"/>
    </source>
</evidence>
<feature type="transmembrane region" description="Helical" evidence="14">
    <location>
        <begin position="112"/>
        <end position="132"/>
    </location>
</feature>
<keyword evidence="11 14" id="KW-0472">Membrane</keyword>
<evidence type="ECO:0000256" key="13">
    <source>
        <dbReference type="ARBA" id="ARBA00023273"/>
    </source>
</evidence>
<feature type="transmembrane region" description="Helical" evidence="14">
    <location>
        <begin position="39"/>
        <end position="66"/>
    </location>
</feature>
<evidence type="ECO:0000256" key="5">
    <source>
        <dbReference type="ARBA" id="ARBA00014515"/>
    </source>
</evidence>
<dbReference type="InterPro" id="IPR024133">
    <property type="entry name" value="TM_138"/>
</dbReference>
<evidence type="ECO:0000256" key="6">
    <source>
        <dbReference type="ARBA" id="ARBA00022554"/>
    </source>
</evidence>
<dbReference type="PANTHER" id="PTHR13306:SF6">
    <property type="entry name" value="TRANSMEMBRANE PROTEIN 138"/>
    <property type="match status" value="1"/>
</dbReference>
<evidence type="ECO:0000256" key="3">
    <source>
        <dbReference type="ARBA" id="ARBA00004138"/>
    </source>
</evidence>
<comment type="function">
    <text evidence="1">Required for ciliogenesis.</text>
</comment>
<comment type="caution">
    <text evidence="15">The sequence shown here is derived from an EMBL/GenBank/DDBJ whole genome shotgun (WGS) entry which is preliminary data.</text>
</comment>
<sequence>MTYSVRYSLLLSIQTFLFVSDLFFNALTEFAKARPELQLVLFIFQDVLIIMSLTVMFVSFFSTYILQAGLVDLLFDKFRLTLLVSVSYLFYTISLHIWLLTERWNDPLNYEWSTSLVTYFICQRLFSPFYYYSIKRAILRISDPRFYQSLAWMAEKMMQET</sequence>
<comment type="subcellular location">
    <subcellularLocation>
        <location evidence="3">Cell projection</location>
        <location evidence="3">Cilium</location>
    </subcellularLocation>
    <subcellularLocation>
        <location evidence="2">Vacuole membrane</location>
        <topology evidence="2">Multi-pass membrane protein</topology>
    </subcellularLocation>
</comment>
<keyword evidence="6" id="KW-0926">Vacuole</keyword>
<evidence type="ECO:0000256" key="1">
    <source>
        <dbReference type="ARBA" id="ARBA00003709"/>
    </source>
</evidence>
<dbReference type="EMBL" id="JARGDH010000001">
    <property type="protein sequence ID" value="KAL0281372.1"/>
    <property type="molecule type" value="Genomic_DNA"/>
</dbReference>
<evidence type="ECO:0000313" key="15">
    <source>
        <dbReference type="EMBL" id="KAL0281372.1"/>
    </source>
</evidence>
<dbReference type="GO" id="GO:0005774">
    <property type="term" value="C:vacuolar membrane"/>
    <property type="evidence" value="ECO:0007669"/>
    <property type="project" value="UniProtKB-SubCell"/>
</dbReference>
<dbReference type="AlphaFoldDB" id="A0AAW2IH51"/>
<keyword evidence="13" id="KW-0966">Cell projection</keyword>
<protein>
    <recommendedName>
        <fullName evidence="5">Transmembrane protein 138</fullName>
    </recommendedName>
</protein>
<feature type="transmembrane region" description="Helical" evidence="14">
    <location>
        <begin position="7"/>
        <end position="27"/>
    </location>
</feature>
<keyword evidence="12" id="KW-0325">Glycoprotein</keyword>
<evidence type="ECO:0000256" key="7">
    <source>
        <dbReference type="ARBA" id="ARBA00022692"/>
    </source>
</evidence>
<evidence type="ECO:0000256" key="8">
    <source>
        <dbReference type="ARBA" id="ARBA00022794"/>
    </source>
</evidence>
<dbReference type="Pfam" id="PF14935">
    <property type="entry name" value="TMEM138"/>
    <property type="match status" value="1"/>
</dbReference>
<gene>
    <name evidence="15" type="ORF">PYX00_002377</name>
</gene>
<evidence type="ECO:0000256" key="11">
    <source>
        <dbReference type="ARBA" id="ARBA00023136"/>
    </source>
</evidence>
<evidence type="ECO:0000256" key="9">
    <source>
        <dbReference type="ARBA" id="ARBA00022989"/>
    </source>
</evidence>
<evidence type="ECO:0000256" key="14">
    <source>
        <dbReference type="SAM" id="Phobius"/>
    </source>
</evidence>